<reference evidence="2" key="1">
    <citation type="submission" date="2020-07" db="EMBL/GenBank/DDBJ databases">
        <title>Ethylene signaling mediates host invasion by parasitic plants.</title>
        <authorList>
            <person name="Yoshida S."/>
        </authorList>
    </citation>
    <scope>NUCLEOTIDE SEQUENCE</scope>
    <source>
        <strain evidence="2">Okayama</strain>
    </source>
</reference>
<protein>
    <submittedName>
        <fullName evidence="2">Uncharacterized protein</fullName>
    </submittedName>
</protein>
<feature type="compositionally biased region" description="Polar residues" evidence="1">
    <location>
        <begin position="83"/>
        <end position="97"/>
    </location>
</feature>
<dbReference type="EMBL" id="BMAC01000450">
    <property type="protein sequence ID" value="GFP96662.1"/>
    <property type="molecule type" value="Genomic_DNA"/>
</dbReference>
<name>A0A830CE96_9LAMI</name>
<evidence type="ECO:0000313" key="2">
    <source>
        <dbReference type="EMBL" id="GFP96662.1"/>
    </source>
</evidence>
<feature type="region of interest" description="Disordered" evidence="1">
    <location>
        <begin position="75"/>
        <end position="97"/>
    </location>
</feature>
<comment type="caution">
    <text evidence="2">The sequence shown here is derived from an EMBL/GenBank/DDBJ whole genome shotgun (WGS) entry which is preliminary data.</text>
</comment>
<dbReference type="AlphaFoldDB" id="A0A830CE96"/>
<keyword evidence="3" id="KW-1185">Reference proteome</keyword>
<evidence type="ECO:0000256" key="1">
    <source>
        <dbReference type="SAM" id="MobiDB-lite"/>
    </source>
</evidence>
<proteinExistence type="predicted"/>
<organism evidence="2 3">
    <name type="scientific">Phtheirospermum japonicum</name>
    <dbReference type="NCBI Taxonomy" id="374723"/>
    <lineage>
        <taxon>Eukaryota</taxon>
        <taxon>Viridiplantae</taxon>
        <taxon>Streptophyta</taxon>
        <taxon>Embryophyta</taxon>
        <taxon>Tracheophyta</taxon>
        <taxon>Spermatophyta</taxon>
        <taxon>Magnoliopsida</taxon>
        <taxon>eudicotyledons</taxon>
        <taxon>Gunneridae</taxon>
        <taxon>Pentapetalae</taxon>
        <taxon>asterids</taxon>
        <taxon>lamiids</taxon>
        <taxon>Lamiales</taxon>
        <taxon>Orobanchaceae</taxon>
        <taxon>Orobanchaceae incertae sedis</taxon>
        <taxon>Phtheirospermum</taxon>
    </lineage>
</organism>
<gene>
    <name evidence="2" type="ORF">PHJA_001810300</name>
</gene>
<accession>A0A830CE96</accession>
<sequence length="97" mass="10668">MRFKSWPLYGDWCDIFGKDRATGENAQRFADAVDELPRHPELPARVVYDVQSRSEHGSPTVSAKIGVAGLERAAPLAEKENVRSTSPTSHSPSVFAN</sequence>
<dbReference type="OrthoDB" id="913940at2759"/>
<evidence type="ECO:0000313" key="3">
    <source>
        <dbReference type="Proteomes" id="UP000653305"/>
    </source>
</evidence>
<dbReference type="Proteomes" id="UP000653305">
    <property type="component" value="Unassembled WGS sequence"/>
</dbReference>